<dbReference type="AlphaFoldDB" id="A0AAV0ZR34"/>
<dbReference type="EMBL" id="OX451737">
    <property type="protein sequence ID" value="CAI8600199.1"/>
    <property type="molecule type" value="Genomic_DNA"/>
</dbReference>
<dbReference type="PANTHER" id="PTHR13078:SF56">
    <property type="entry name" value="PEROXISOMAL MULTIFUNCTIONAL ENZYME TYPE 2"/>
    <property type="match status" value="1"/>
</dbReference>
<feature type="domain" description="Peroxisomal multifunctional enzyme type 2-like N-terminal" evidence="1">
    <location>
        <begin position="5"/>
        <end position="137"/>
    </location>
</feature>
<dbReference type="GO" id="GO:0003857">
    <property type="term" value="F:(3S)-3-hydroxyacyl-CoA dehydrogenase (NAD+) activity"/>
    <property type="evidence" value="ECO:0007669"/>
    <property type="project" value="TreeGrafter"/>
</dbReference>
<evidence type="ECO:0000313" key="2">
    <source>
        <dbReference type="EMBL" id="CAI8600199.1"/>
    </source>
</evidence>
<dbReference type="Pfam" id="PF22622">
    <property type="entry name" value="MFE-2_hydrat-2_N"/>
    <property type="match status" value="1"/>
</dbReference>
<dbReference type="Gene3D" id="3.10.129.10">
    <property type="entry name" value="Hotdog Thioesterase"/>
    <property type="match status" value="1"/>
</dbReference>
<dbReference type="SUPFAM" id="SSF54637">
    <property type="entry name" value="Thioesterase/thiol ester dehydrase-isomerase"/>
    <property type="match status" value="1"/>
</dbReference>
<dbReference type="GO" id="GO:0044594">
    <property type="term" value="F:17-beta-hydroxysteroid dehydrogenase (NAD+) activity"/>
    <property type="evidence" value="ECO:0007669"/>
    <property type="project" value="TreeGrafter"/>
</dbReference>
<name>A0AAV0ZR34_VICFA</name>
<dbReference type="GO" id="GO:0006635">
    <property type="term" value="P:fatty acid beta-oxidation"/>
    <property type="evidence" value="ECO:0007669"/>
    <property type="project" value="TreeGrafter"/>
</dbReference>
<evidence type="ECO:0000259" key="1">
    <source>
        <dbReference type="Pfam" id="PF22622"/>
    </source>
</evidence>
<evidence type="ECO:0000313" key="3">
    <source>
        <dbReference type="Proteomes" id="UP001157006"/>
    </source>
</evidence>
<protein>
    <recommendedName>
        <fullName evidence="1">Peroxisomal multifunctional enzyme type 2-like N-terminal domain-containing protein</fullName>
    </recommendedName>
</protein>
<sequence>MISTYSYTKIGAAFYALGIGACASDAVDKEELKYVYHENSQKAIKVFPTFPALLTLESLPNGFDLPGLQYESRLLVHGQQYIEMYKPFPSSCHAQNKVSLVGLYDKGKATILEIETKGYEKESGDLLCVNISTVYLRDAGGFSKSSKLFSYSN</sequence>
<reference evidence="2 3" key="1">
    <citation type="submission" date="2023-01" db="EMBL/GenBank/DDBJ databases">
        <authorList>
            <person name="Kreplak J."/>
        </authorList>
    </citation>
    <scope>NUCLEOTIDE SEQUENCE [LARGE SCALE GENOMIC DNA]</scope>
</reference>
<proteinExistence type="predicted"/>
<dbReference type="GO" id="GO:0005777">
    <property type="term" value="C:peroxisome"/>
    <property type="evidence" value="ECO:0007669"/>
    <property type="project" value="TreeGrafter"/>
</dbReference>
<organism evidence="2 3">
    <name type="scientific">Vicia faba</name>
    <name type="common">Broad bean</name>
    <name type="synonym">Faba vulgaris</name>
    <dbReference type="NCBI Taxonomy" id="3906"/>
    <lineage>
        <taxon>Eukaryota</taxon>
        <taxon>Viridiplantae</taxon>
        <taxon>Streptophyta</taxon>
        <taxon>Embryophyta</taxon>
        <taxon>Tracheophyta</taxon>
        <taxon>Spermatophyta</taxon>
        <taxon>Magnoliopsida</taxon>
        <taxon>eudicotyledons</taxon>
        <taxon>Gunneridae</taxon>
        <taxon>Pentapetalae</taxon>
        <taxon>rosids</taxon>
        <taxon>fabids</taxon>
        <taxon>Fabales</taxon>
        <taxon>Fabaceae</taxon>
        <taxon>Papilionoideae</taxon>
        <taxon>50 kb inversion clade</taxon>
        <taxon>NPAAA clade</taxon>
        <taxon>Hologalegina</taxon>
        <taxon>IRL clade</taxon>
        <taxon>Fabeae</taxon>
        <taxon>Vicia</taxon>
    </lineage>
</organism>
<gene>
    <name evidence="2" type="ORF">VFH_II210760</name>
</gene>
<dbReference type="GO" id="GO:0004300">
    <property type="term" value="F:enoyl-CoA hydratase activity"/>
    <property type="evidence" value="ECO:0007669"/>
    <property type="project" value="TreeGrafter"/>
</dbReference>
<keyword evidence="3" id="KW-1185">Reference proteome</keyword>
<dbReference type="PANTHER" id="PTHR13078">
    <property type="entry name" value="PEROXISOMAL MULTIFUNCTIONAL ENZYME TYPE 2-RELATED"/>
    <property type="match status" value="1"/>
</dbReference>
<dbReference type="InterPro" id="IPR029069">
    <property type="entry name" value="HotDog_dom_sf"/>
</dbReference>
<dbReference type="InterPro" id="IPR054357">
    <property type="entry name" value="MFE-2_N"/>
</dbReference>
<accession>A0AAV0ZR34</accession>
<dbReference type="Proteomes" id="UP001157006">
    <property type="component" value="Chromosome 2"/>
</dbReference>